<dbReference type="PANTHER" id="PTHR37163:SF1">
    <property type="entry name" value="DUF501 DOMAIN-CONTAINING PROTEIN"/>
    <property type="match status" value="1"/>
</dbReference>
<dbReference type="EMBL" id="CAFBMR010000044">
    <property type="protein sequence ID" value="CAB4916404.1"/>
    <property type="molecule type" value="Genomic_DNA"/>
</dbReference>
<sequence>MPAEPPTPADISAVAAQLGRTPRDIRAIAHRCGCGLPTVVETEARLEDGTPFPTVFYLTCSKASSAVGTLEAGGVMREMNERLADDPELCDAYALAHADYLERRGDAVPEIAGISAGGMPTRVKCLHALLGHALAAGPGVNPFGDEVREMLGVWWKDGPCA</sequence>
<dbReference type="AlphaFoldDB" id="A0A6J7H9V8"/>
<evidence type="ECO:0000313" key="1">
    <source>
        <dbReference type="EMBL" id="CAB4916404.1"/>
    </source>
</evidence>
<reference evidence="1" key="1">
    <citation type="submission" date="2020-05" db="EMBL/GenBank/DDBJ databases">
        <authorList>
            <person name="Chiriac C."/>
            <person name="Salcher M."/>
            <person name="Ghai R."/>
            <person name="Kavagutti S V."/>
        </authorList>
    </citation>
    <scope>NUCLEOTIDE SEQUENCE</scope>
</reference>
<organism evidence="1">
    <name type="scientific">freshwater metagenome</name>
    <dbReference type="NCBI Taxonomy" id="449393"/>
    <lineage>
        <taxon>unclassified sequences</taxon>
        <taxon>metagenomes</taxon>
        <taxon>ecological metagenomes</taxon>
    </lineage>
</organism>
<protein>
    <submittedName>
        <fullName evidence="1">Unannotated protein</fullName>
    </submittedName>
</protein>
<dbReference type="InterPro" id="IPR007511">
    <property type="entry name" value="DUF501"/>
</dbReference>
<name>A0A6J7H9V8_9ZZZZ</name>
<dbReference type="PANTHER" id="PTHR37163">
    <property type="entry name" value="CONSERVED PROTEIN"/>
    <property type="match status" value="1"/>
</dbReference>
<gene>
    <name evidence="1" type="ORF">UFOPK3610_01152</name>
</gene>
<proteinExistence type="predicted"/>
<accession>A0A6J7H9V8</accession>
<dbReference type="Pfam" id="PF04417">
    <property type="entry name" value="DUF501"/>
    <property type="match status" value="1"/>
</dbReference>